<proteinExistence type="predicted"/>
<accession>A0A176RZM4</accession>
<organism evidence="1 2">
    <name type="scientific">Candidatus Thiomargarita nelsonii</name>
    <dbReference type="NCBI Taxonomy" id="1003181"/>
    <lineage>
        <taxon>Bacteria</taxon>
        <taxon>Pseudomonadati</taxon>
        <taxon>Pseudomonadota</taxon>
        <taxon>Gammaproteobacteria</taxon>
        <taxon>Thiotrichales</taxon>
        <taxon>Thiotrichaceae</taxon>
        <taxon>Thiomargarita</taxon>
    </lineage>
</organism>
<evidence type="ECO:0000313" key="1">
    <source>
        <dbReference type="EMBL" id="OAD21146.1"/>
    </source>
</evidence>
<gene>
    <name evidence="1" type="ORF">THIOM_003093</name>
</gene>
<reference evidence="1 2" key="1">
    <citation type="submission" date="2016-05" db="EMBL/GenBank/DDBJ databases">
        <title>Single-cell genome of chain-forming Candidatus Thiomargarita nelsonii and comparison to other large sulfur-oxidizing bacteria.</title>
        <authorList>
            <person name="Winkel M."/>
            <person name="Salman V."/>
            <person name="Woyke T."/>
            <person name="Schulz-Vogt H."/>
            <person name="Richter M."/>
            <person name="Flood B."/>
            <person name="Bailey J."/>
            <person name="Amann R."/>
            <person name="Mussmann M."/>
        </authorList>
    </citation>
    <scope>NUCLEOTIDE SEQUENCE [LARGE SCALE GENOMIC DNA]</scope>
    <source>
        <strain evidence="1 2">THI036</strain>
    </source>
</reference>
<dbReference type="Proteomes" id="UP000076962">
    <property type="component" value="Unassembled WGS sequence"/>
</dbReference>
<keyword evidence="2" id="KW-1185">Reference proteome</keyword>
<evidence type="ECO:0000313" key="2">
    <source>
        <dbReference type="Proteomes" id="UP000076962"/>
    </source>
</evidence>
<name>A0A176RZM4_9GAMM</name>
<dbReference type="EMBL" id="LUTY01001835">
    <property type="protein sequence ID" value="OAD21146.1"/>
    <property type="molecule type" value="Genomic_DNA"/>
</dbReference>
<dbReference type="AlphaFoldDB" id="A0A176RZM4"/>
<sequence length="77" mass="8836">MLISYHLSKHPPYNLATHKDSGSTLTQGLIFINKKQVFLTHWFLCHCSKPLRAHTPGEMVNAISCRKDSYMFLKECA</sequence>
<comment type="caution">
    <text evidence="1">The sequence shown here is derived from an EMBL/GenBank/DDBJ whole genome shotgun (WGS) entry which is preliminary data.</text>
</comment>
<protein>
    <submittedName>
        <fullName evidence="1">Uncharacterized protein</fullName>
    </submittedName>
</protein>